<keyword evidence="4" id="KW-1185">Reference proteome</keyword>
<feature type="region of interest" description="Disordered" evidence="1">
    <location>
        <begin position="196"/>
        <end position="220"/>
    </location>
</feature>
<reference evidence="3 4" key="1">
    <citation type="journal article" date="2024" name="Front Chem Biol">
        <title>Unveiling the potential of Daldinia eschscholtzii MFLUCC 19-0629 through bioactivity and bioinformatics studies for enhanced sustainable agriculture production.</title>
        <authorList>
            <person name="Brooks S."/>
            <person name="Weaver J.A."/>
            <person name="Klomchit A."/>
            <person name="Alharthi S.A."/>
            <person name="Onlamun T."/>
            <person name="Nurani R."/>
            <person name="Vong T.K."/>
            <person name="Alberti F."/>
            <person name="Greco C."/>
        </authorList>
    </citation>
    <scope>NUCLEOTIDE SEQUENCE [LARGE SCALE GENOMIC DNA]</scope>
    <source>
        <strain evidence="3">MFLUCC 19-0629</strain>
    </source>
</reference>
<dbReference type="AlphaFoldDB" id="A0AAX6MAW4"/>
<feature type="compositionally biased region" description="Polar residues" evidence="1">
    <location>
        <begin position="196"/>
        <end position="208"/>
    </location>
</feature>
<feature type="signal peptide" evidence="2">
    <location>
        <begin position="1"/>
        <end position="20"/>
    </location>
</feature>
<proteinExistence type="predicted"/>
<dbReference type="Proteomes" id="UP001369815">
    <property type="component" value="Unassembled WGS sequence"/>
</dbReference>
<comment type="caution">
    <text evidence="3">The sequence shown here is derived from an EMBL/GenBank/DDBJ whole genome shotgun (WGS) entry which is preliminary data.</text>
</comment>
<evidence type="ECO:0000256" key="1">
    <source>
        <dbReference type="SAM" id="MobiDB-lite"/>
    </source>
</evidence>
<evidence type="ECO:0000313" key="3">
    <source>
        <dbReference type="EMBL" id="KAK6949790.1"/>
    </source>
</evidence>
<dbReference type="InterPro" id="IPR045702">
    <property type="entry name" value="DUF6060"/>
</dbReference>
<gene>
    <name evidence="3" type="ORF">Daesc_008111</name>
</gene>
<evidence type="ECO:0000313" key="4">
    <source>
        <dbReference type="Proteomes" id="UP001369815"/>
    </source>
</evidence>
<name>A0AAX6MAW4_9PEZI</name>
<dbReference type="EMBL" id="JBANMG010000008">
    <property type="protein sequence ID" value="KAK6949790.1"/>
    <property type="molecule type" value="Genomic_DNA"/>
</dbReference>
<accession>A0AAX6MAW4</accession>
<protein>
    <submittedName>
        <fullName evidence="3">Uncharacterized protein</fullName>
    </submittedName>
</protein>
<organism evidence="3 4">
    <name type="scientific">Daldinia eschscholtzii</name>
    <dbReference type="NCBI Taxonomy" id="292717"/>
    <lineage>
        <taxon>Eukaryota</taxon>
        <taxon>Fungi</taxon>
        <taxon>Dikarya</taxon>
        <taxon>Ascomycota</taxon>
        <taxon>Pezizomycotina</taxon>
        <taxon>Sordariomycetes</taxon>
        <taxon>Xylariomycetidae</taxon>
        <taxon>Xylariales</taxon>
        <taxon>Hypoxylaceae</taxon>
        <taxon>Daldinia</taxon>
    </lineage>
</organism>
<keyword evidence="2" id="KW-0732">Signal</keyword>
<sequence length="255" mass="28025">MKTWTSVFSIAALLLPFAAADCEKFEFKGDFGRDGFITTHNQSMPVSGWMNCTADNALQSGGRNGARNGTCEFHHYSMGLVVHPEIRFVNFDEETQEHIFSLIRESANPSSSIATDFNATIVMNYTTVHTDVELGDAGHYAFTPNIRCWDGVLADCDDDDDDPEDVNAGKLIRACGLVWMNDRQYQLSAGRQQYSGTESFVKTDSPGNTEEEPQPKYDSVADQATAVNKDNSSARSRASSATLLIALLCAAYNFV</sequence>
<evidence type="ECO:0000256" key="2">
    <source>
        <dbReference type="SAM" id="SignalP"/>
    </source>
</evidence>
<dbReference type="Pfam" id="PF19535">
    <property type="entry name" value="DUF6060"/>
    <property type="match status" value="1"/>
</dbReference>
<feature type="chain" id="PRO_5043780434" evidence="2">
    <location>
        <begin position="21"/>
        <end position="255"/>
    </location>
</feature>